<dbReference type="PIRSF" id="PIRSF001220">
    <property type="entry name" value="L-ASNase_gatD"/>
    <property type="match status" value="1"/>
</dbReference>
<dbReference type="Pfam" id="PF17763">
    <property type="entry name" value="Asparaginase_C"/>
    <property type="match status" value="1"/>
</dbReference>
<dbReference type="PIRSF" id="PIRSF500176">
    <property type="entry name" value="L_ASNase"/>
    <property type="match status" value="1"/>
</dbReference>
<evidence type="ECO:0000256" key="7">
    <source>
        <dbReference type="SAM" id="MobiDB-lite"/>
    </source>
</evidence>
<feature type="domain" description="Asparaginase/glutaminase C-terminal" evidence="9">
    <location>
        <begin position="248"/>
        <end position="364"/>
    </location>
</feature>
<evidence type="ECO:0000256" key="4">
    <source>
        <dbReference type="ARBA" id="ARBA00023043"/>
    </source>
</evidence>
<protein>
    <recommendedName>
        <fullName evidence="1">asparaginase</fullName>
        <ecNumber evidence="1">3.5.1.1</ecNumber>
    </recommendedName>
</protein>
<evidence type="ECO:0000256" key="5">
    <source>
        <dbReference type="ARBA" id="ARBA00061199"/>
    </source>
</evidence>
<dbReference type="InterPro" id="IPR027473">
    <property type="entry name" value="L-asparaginase_C"/>
</dbReference>
<dbReference type="InterPro" id="IPR036770">
    <property type="entry name" value="Ankyrin_rpt-contain_sf"/>
</dbReference>
<dbReference type="Gene3D" id="3.40.50.40">
    <property type="match status" value="1"/>
</dbReference>
<dbReference type="AlphaFoldDB" id="A0A9P8CCC0"/>
<feature type="repeat" description="ANK" evidence="6">
    <location>
        <begin position="465"/>
        <end position="497"/>
    </location>
</feature>
<dbReference type="PRINTS" id="PR00139">
    <property type="entry name" value="ASNGLNASE"/>
</dbReference>
<dbReference type="FunFam" id="3.40.50.1170:FF:000003">
    <property type="entry name" value="60 kDa lysophospholipase"/>
    <property type="match status" value="1"/>
</dbReference>
<keyword evidence="2" id="KW-0677">Repeat</keyword>
<dbReference type="Proteomes" id="UP000887226">
    <property type="component" value="Unassembled WGS sequence"/>
</dbReference>
<dbReference type="EMBL" id="MU254154">
    <property type="protein sequence ID" value="KAG9241799.1"/>
    <property type="molecule type" value="Genomic_DNA"/>
</dbReference>
<dbReference type="Gene3D" id="3.40.50.1170">
    <property type="entry name" value="L-asparaginase, N-terminal domain"/>
    <property type="match status" value="1"/>
</dbReference>
<dbReference type="CDD" id="cd08963">
    <property type="entry name" value="L-asparaginase_I"/>
    <property type="match status" value="1"/>
</dbReference>
<dbReference type="Pfam" id="PF12796">
    <property type="entry name" value="Ank_2"/>
    <property type="match status" value="1"/>
</dbReference>
<dbReference type="GO" id="GO:0004067">
    <property type="term" value="F:asparaginase activity"/>
    <property type="evidence" value="ECO:0007669"/>
    <property type="project" value="UniProtKB-UniRule"/>
</dbReference>
<dbReference type="SFLD" id="SFLDS00057">
    <property type="entry name" value="Glutaminase/Asparaginase"/>
    <property type="match status" value="1"/>
</dbReference>
<dbReference type="InterPro" id="IPR006034">
    <property type="entry name" value="Asparaginase/glutaminase-like"/>
</dbReference>
<proteinExistence type="inferred from homology"/>
<comment type="similarity">
    <text evidence="5">In the N-terminal section; belongs to the asparaginase 1 family.</text>
</comment>
<keyword evidence="11" id="KW-1185">Reference proteome</keyword>
<dbReference type="Pfam" id="PF00710">
    <property type="entry name" value="Asparaginase"/>
    <property type="match status" value="1"/>
</dbReference>
<comment type="caution">
    <text evidence="10">The sequence shown here is derived from an EMBL/GenBank/DDBJ whole genome shotgun (WGS) entry which is preliminary data.</text>
</comment>
<dbReference type="FunFam" id="3.40.50.40:FF:000001">
    <property type="entry name" value="L-asparaginase 1"/>
    <property type="match status" value="1"/>
</dbReference>
<dbReference type="SMART" id="SM00870">
    <property type="entry name" value="Asparaginase"/>
    <property type="match status" value="1"/>
</dbReference>
<evidence type="ECO:0000256" key="2">
    <source>
        <dbReference type="ARBA" id="ARBA00022737"/>
    </source>
</evidence>
<evidence type="ECO:0000313" key="10">
    <source>
        <dbReference type="EMBL" id="KAG9241799.1"/>
    </source>
</evidence>
<dbReference type="PROSITE" id="PS51732">
    <property type="entry name" value="ASN_GLN_ASE_3"/>
    <property type="match status" value="1"/>
</dbReference>
<dbReference type="SMART" id="SM00248">
    <property type="entry name" value="ANK"/>
    <property type="match status" value="3"/>
</dbReference>
<accession>A0A9P8CCC0</accession>
<feature type="region of interest" description="Disordered" evidence="7">
    <location>
        <begin position="41"/>
        <end position="73"/>
    </location>
</feature>
<dbReference type="OrthoDB" id="542841at2759"/>
<evidence type="ECO:0000256" key="1">
    <source>
        <dbReference type="ARBA" id="ARBA00012920"/>
    </source>
</evidence>
<dbReference type="PROSITE" id="PS50088">
    <property type="entry name" value="ANK_REPEAT"/>
    <property type="match status" value="2"/>
</dbReference>
<dbReference type="SUPFAM" id="SSF53774">
    <property type="entry name" value="Glutaminase/Asparaginase"/>
    <property type="match status" value="1"/>
</dbReference>
<dbReference type="PROSITE" id="PS50297">
    <property type="entry name" value="ANK_REP_REGION"/>
    <property type="match status" value="1"/>
</dbReference>
<dbReference type="GO" id="GO:0009066">
    <property type="term" value="P:aspartate family amino acid metabolic process"/>
    <property type="evidence" value="ECO:0007669"/>
    <property type="project" value="UniProtKB-ARBA"/>
</dbReference>
<dbReference type="EC" id="3.5.1.1" evidence="1"/>
<dbReference type="InterPro" id="IPR041725">
    <property type="entry name" value="L-asparaginase_I"/>
</dbReference>
<gene>
    <name evidence="10" type="ORF">BJ878DRAFT_544876</name>
</gene>
<dbReference type="Gene3D" id="1.25.40.20">
    <property type="entry name" value="Ankyrin repeat-containing domain"/>
    <property type="match status" value="1"/>
</dbReference>
<reference evidence="10" key="1">
    <citation type="journal article" date="2021" name="IMA Fungus">
        <title>Genomic characterization of three marine fungi, including Emericellopsis atlantica sp. nov. with signatures of a generalist lifestyle and marine biomass degradation.</title>
        <authorList>
            <person name="Hagestad O.C."/>
            <person name="Hou L."/>
            <person name="Andersen J.H."/>
            <person name="Hansen E.H."/>
            <person name="Altermark B."/>
            <person name="Li C."/>
            <person name="Kuhnert E."/>
            <person name="Cox R.J."/>
            <person name="Crous P.W."/>
            <person name="Spatafora J.W."/>
            <person name="Lail K."/>
            <person name="Amirebrahimi M."/>
            <person name="Lipzen A."/>
            <person name="Pangilinan J."/>
            <person name="Andreopoulos W."/>
            <person name="Hayes R.D."/>
            <person name="Ng V."/>
            <person name="Grigoriev I.V."/>
            <person name="Jackson S.A."/>
            <person name="Sutton T.D.S."/>
            <person name="Dobson A.D.W."/>
            <person name="Rama T."/>
        </authorList>
    </citation>
    <scope>NUCLEOTIDE SEQUENCE</scope>
    <source>
        <strain evidence="10">TRa3180A</strain>
    </source>
</reference>
<dbReference type="InterPro" id="IPR036152">
    <property type="entry name" value="Asp/glu_Ase-like_sf"/>
</dbReference>
<dbReference type="InterPro" id="IPR040919">
    <property type="entry name" value="Asparaginase_C"/>
</dbReference>
<organism evidence="10 11">
    <name type="scientific">Calycina marina</name>
    <dbReference type="NCBI Taxonomy" id="1763456"/>
    <lineage>
        <taxon>Eukaryota</taxon>
        <taxon>Fungi</taxon>
        <taxon>Dikarya</taxon>
        <taxon>Ascomycota</taxon>
        <taxon>Pezizomycotina</taxon>
        <taxon>Leotiomycetes</taxon>
        <taxon>Helotiales</taxon>
        <taxon>Pezizellaceae</taxon>
        <taxon>Calycina</taxon>
    </lineage>
</organism>
<dbReference type="SUPFAM" id="SSF48403">
    <property type="entry name" value="Ankyrin repeat"/>
    <property type="match status" value="1"/>
</dbReference>
<keyword evidence="4 6" id="KW-0040">ANK repeat</keyword>
<evidence type="ECO:0000256" key="3">
    <source>
        <dbReference type="ARBA" id="ARBA00022801"/>
    </source>
</evidence>
<sequence length="500" mass="53403">MAAHQYPEGRVLIIMTGGTICMRSSPEGLIPASGFLKEGMAPRPSFNDGSKSEDLPVMTSPTTREHLPSLRTPPSTYSRHVRYTLYEFPVLHDSSSISSAGWSQIAATIQNNYALFDGFVVLHGTDSLAYTSSALSFMCSHLGKPIILTGSQASIFALQSDAVDNLLGSLIIAGTFTIPEVCLFFHHSLYRGNRTTKVSASSFDAFASPNCEPLARVSAMGVNVNWNLIRRPTDIAKFNVQADLDTAHVACLRIFPGIKPEMIDGVLRVPGLRGLILETFGAGNAPGGEDGILTTIISKACARGIIIVNVSQCQSGTVSPLYAPATVLGNAGVVFGHDLTTEAALTKLSFLLALKGLSYEDIVTQMQLSLRGEITVMVTEQFRHPGSDVPVITAYQTAFTALGHAITSGCLPVVVNLLDHDTHNLLLAADYADNTALHLAAVGPNPEIVIVLLGKGASVHVRNRAGNSPLFLAQQVKNEEAVMMLVDSGAHLHVEEMERS</sequence>
<evidence type="ECO:0000313" key="11">
    <source>
        <dbReference type="Proteomes" id="UP000887226"/>
    </source>
</evidence>
<dbReference type="InterPro" id="IPR037152">
    <property type="entry name" value="L-asparaginase_N_sf"/>
</dbReference>
<name>A0A9P8CCC0_9HELO</name>
<evidence type="ECO:0000259" key="9">
    <source>
        <dbReference type="Pfam" id="PF17763"/>
    </source>
</evidence>
<evidence type="ECO:0000256" key="6">
    <source>
        <dbReference type="PROSITE-ProRule" id="PRU00023"/>
    </source>
</evidence>
<dbReference type="PANTHER" id="PTHR11707">
    <property type="entry name" value="L-ASPARAGINASE"/>
    <property type="match status" value="1"/>
</dbReference>
<dbReference type="PANTHER" id="PTHR11707:SF28">
    <property type="entry name" value="60 KDA LYSOPHOSPHOLIPASE"/>
    <property type="match status" value="1"/>
</dbReference>
<keyword evidence="3" id="KW-0378">Hydrolase</keyword>
<dbReference type="InterPro" id="IPR002110">
    <property type="entry name" value="Ankyrin_rpt"/>
</dbReference>
<evidence type="ECO:0000259" key="8">
    <source>
        <dbReference type="Pfam" id="PF00710"/>
    </source>
</evidence>
<feature type="repeat" description="ANK" evidence="6">
    <location>
        <begin position="432"/>
        <end position="464"/>
    </location>
</feature>
<feature type="domain" description="L-asparaginase N-terminal" evidence="8">
    <location>
        <begin position="10"/>
        <end position="229"/>
    </location>
</feature>
<dbReference type="InterPro" id="IPR027474">
    <property type="entry name" value="L-asparaginase_N"/>
</dbReference>